<feature type="compositionally biased region" description="Basic and acidic residues" evidence="2">
    <location>
        <begin position="1"/>
        <end position="12"/>
    </location>
</feature>
<dbReference type="PANTHER" id="PTHR46518">
    <property type="entry name" value="COILED-COIL DOMAIN-CONTAINING PROTEIN 151"/>
    <property type="match status" value="1"/>
</dbReference>
<evidence type="ECO:0000256" key="1">
    <source>
        <dbReference type="SAM" id="Coils"/>
    </source>
</evidence>
<feature type="coiled-coil region" evidence="1">
    <location>
        <begin position="35"/>
        <end position="112"/>
    </location>
</feature>
<keyword evidence="4" id="KW-1185">Reference proteome</keyword>
<dbReference type="GO" id="GO:0003341">
    <property type="term" value="P:cilium movement"/>
    <property type="evidence" value="ECO:0007669"/>
    <property type="project" value="InterPro"/>
</dbReference>
<evidence type="ECO:0000256" key="2">
    <source>
        <dbReference type="SAM" id="MobiDB-lite"/>
    </source>
</evidence>
<gene>
    <name evidence="3" type="ORF">STCU_05846</name>
</gene>
<keyword evidence="1" id="KW-0175">Coiled coil</keyword>
<feature type="region of interest" description="Disordered" evidence="2">
    <location>
        <begin position="294"/>
        <end position="377"/>
    </location>
</feature>
<name>S9UE88_9TRYP</name>
<reference evidence="3 4" key="1">
    <citation type="journal article" date="2013" name="PLoS ONE">
        <title>Predicting the Proteins of Angomonas deanei, Strigomonas culicis and Their Respective Endosymbionts Reveals New Aspects of the Trypanosomatidae Family.</title>
        <authorList>
            <person name="Motta M.C."/>
            <person name="Martins A.C."/>
            <person name="de Souza S.S."/>
            <person name="Catta-Preta C.M."/>
            <person name="Silva R."/>
            <person name="Klein C.C."/>
            <person name="de Almeida L.G."/>
            <person name="de Lima Cunha O."/>
            <person name="Ciapina L.P."/>
            <person name="Brocchi M."/>
            <person name="Colabardini A.C."/>
            <person name="de Araujo Lima B."/>
            <person name="Machado C.R."/>
            <person name="de Almeida Soares C.M."/>
            <person name="Probst C.M."/>
            <person name="de Menezes C.B."/>
            <person name="Thompson C.E."/>
            <person name="Bartholomeu D.C."/>
            <person name="Gradia D.F."/>
            <person name="Pavoni D.P."/>
            <person name="Grisard E.C."/>
            <person name="Fantinatti-Garboggini F."/>
            <person name="Marchini F.K."/>
            <person name="Rodrigues-Luiz G.F."/>
            <person name="Wagner G."/>
            <person name="Goldman G.H."/>
            <person name="Fietto J.L."/>
            <person name="Elias M.C."/>
            <person name="Goldman M.H."/>
            <person name="Sagot M.F."/>
            <person name="Pereira M."/>
            <person name="Stoco P.H."/>
            <person name="de Mendonca-Neto R.P."/>
            <person name="Teixeira S.M."/>
            <person name="Maciel T.E."/>
            <person name="de Oliveira Mendes T.A."/>
            <person name="Urmenyi T.P."/>
            <person name="de Souza W."/>
            <person name="Schenkman S."/>
            <person name="de Vasconcelos A.T."/>
        </authorList>
    </citation>
    <scope>NUCLEOTIDE SEQUENCE [LARGE SCALE GENOMIC DNA]</scope>
</reference>
<proteinExistence type="predicted"/>
<dbReference type="OrthoDB" id="10255247at2759"/>
<dbReference type="InterPro" id="IPR033192">
    <property type="entry name" value="ODAD3"/>
</dbReference>
<feature type="coiled-coil region" evidence="1">
    <location>
        <begin position="168"/>
        <end position="195"/>
    </location>
</feature>
<evidence type="ECO:0000313" key="3">
    <source>
        <dbReference type="EMBL" id="EPY27248.1"/>
    </source>
</evidence>
<dbReference type="GO" id="GO:0036064">
    <property type="term" value="C:ciliary basal body"/>
    <property type="evidence" value="ECO:0007669"/>
    <property type="project" value="TreeGrafter"/>
</dbReference>
<dbReference type="Proteomes" id="UP000015354">
    <property type="component" value="Unassembled WGS sequence"/>
</dbReference>
<comment type="caution">
    <text evidence="3">The sequence shown here is derived from an EMBL/GenBank/DDBJ whole genome shotgun (WGS) entry which is preliminary data.</text>
</comment>
<accession>S9UE88</accession>
<feature type="region of interest" description="Disordered" evidence="2">
    <location>
        <begin position="129"/>
        <end position="148"/>
    </location>
</feature>
<dbReference type="GO" id="GO:0097542">
    <property type="term" value="C:ciliary tip"/>
    <property type="evidence" value="ECO:0007669"/>
    <property type="project" value="TreeGrafter"/>
</dbReference>
<sequence>MQKMTQQEERHARALAAAATAGVKKRSNRSNNASVALQQDELERVEALKESYQRLKDVTVGQNVADVIRRYQERVDSHEGLQRTAEALKETIQEQQAQKSELQGAWENASRRTGGAMVSAHTTRAARDAVRAGAASEEAEEAEGSSGAAWTKDFQLLAGRPRERAAVIAEFETHLQEREAELHEAQHKHDTLTQLLTDVELGVQHLAEKLAVGHGKEDDGGAAAAQKQPSAMDGGGVSSIVRNATATSDLLRSCDTKLQMMMEVLSETDIAEATRVMTTSKVIIPESNIRVPELVASRRDADDDEDAEDARGGKAQAGAKSTRLGGTLLPPVAQVDEFPDSDIHNRHELKMMSRAAVEREEKKARKQQQQRRKEETV</sequence>
<protein>
    <submittedName>
        <fullName evidence="3">Uncharacterized protein</fullName>
    </submittedName>
</protein>
<dbReference type="GO" id="GO:0035253">
    <property type="term" value="C:ciliary rootlet"/>
    <property type="evidence" value="ECO:0007669"/>
    <property type="project" value="TreeGrafter"/>
</dbReference>
<feature type="region of interest" description="Disordered" evidence="2">
    <location>
        <begin position="214"/>
        <end position="236"/>
    </location>
</feature>
<organism evidence="3 4">
    <name type="scientific">Strigomonas culicis</name>
    <dbReference type="NCBI Taxonomy" id="28005"/>
    <lineage>
        <taxon>Eukaryota</taxon>
        <taxon>Discoba</taxon>
        <taxon>Euglenozoa</taxon>
        <taxon>Kinetoplastea</taxon>
        <taxon>Metakinetoplastina</taxon>
        <taxon>Trypanosomatida</taxon>
        <taxon>Trypanosomatidae</taxon>
        <taxon>Strigomonadinae</taxon>
        <taxon>Strigomonas</taxon>
    </lineage>
</organism>
<dbReference type="AlphaFoldDB" id="S9UE88"/>
<feature type="region of interest" description="Disordered" evidence="2">
    <location>
        <begin position="1"/>
        <end position="35"/>
    </location>
</feature>
<dbReference type="GO" id="GO:0036158">
    <property type="term" value="P:outer dynein arm assembly"/>
    <property type="evidence" value="ECO:0007669"/>
    <property type="project" value="InterPro"/>
</dbReference>
<dbReference type="PANTHER" id="PTHR46518:SF2">
    <property type="match status" value="1"/>
</dbReference>
<dbReference type="EMBL" id="ATMH01005846">
    <property type="protein sequence ID" value="EPY27248.1"/>
    <property type="molecule type" value="Genomic_DNA"/>
</dbReference>
<evidence type="ECO:0000313" key="4">
    <source>
        <dbReference type="Proteomes" id="UP000015354"/>
    </source>
</evidence>
<feature type="compositionally biased region" description="Basic and acidic residues" evidence="2">
    <location>
        <begin position="341"/>
        <end position="363"/>
    </location>
</feature>